<evidence type="ECO:0000259" key="5">
    <source>
        <dbReference type="Pfam" id="PF06803"/>
    </source>
</evidence>
<keyword evidence="4" id="KW-0472">Membrane</keyword>
<comment type="subcellular location">
    <subcellularLocation>
        <location evidence="1">Endomembrane system</location>
        <topology evidence="1">Multi-pass membrane protein</topology>
    </subcellularLocation>
</comment>
<evidence type="ECO:0000256" key="4">
    <source>
        <dbReference type="ARBA" id="ARBA00023136"/>
    </source>
</evidence>
<evidence type="ECO:0000313" key="7">
    <source>
        <dbReference type="Proteomes" id="UP000616499"/>
    </source>
</evidence>
<dbReference type="RefSeq" id="WP_188865668.1">
    <property type="nucleotide sequence ID" value="NZ_BMNW01000003.1"/>
</dbReference>
<dbReference type="EMBL" id="BMNW01000003">
    <property type="protein sequence ID" value="GGM06006.1"/>
    <property type="molecule type" value="Genomic_DNA"/>
</dbReference>
<evidence type="ECO:0000256" key="3">
    <source>
        <dbReference type="ARBA" id="ARBA00022989"/>
    </source>
</evidence>
<keyword evidence="7" id="KW-1185">Reference proteome</keyword>
<comment type="caution">
    <text evidence="6">The sequence shown here is derived from an EMBL/GenBank/DDBJ whole genome shotgun (WGS) entry which is preliminary data.</text>
</comment>
<evidence type="ECO:0000256" key="1">
    <source>
        <dbReference type="ARBA" id="ARBA00004127"/>
    </source>
</evidence>
<evidence type="ECO:0000313" key="6">
    <source>
        <dbReference type="EMBL" id="GGM06006.1"/>
    </source>
</evidence>
<reference evidence="7" key="1">
    <citation type="journal article" date="2019" name="Int. J. Syst. Evol. Microbiol.">
        <title>The Global Catalogue of Microorganisms (GCM) 10K type strain sequencing project: providing services to taxonomists for standard genome sequencing and annotation.</title>
        <authorList>
            <consortium name="The Broad Institute Genomics Platform"/>
            <consortium name="The Broad Institute Genome Sequencing Center for Infectious Disease"/>
            <person name="Wu L."/>
            <person name="Ma J."/>
        </authorList>
    </citation>
    <scope>NUCLEOTIDE SEQUENCE [LARGE SCALE GENOMIC DNA]</scope>
    <source>
        <strain evidence="7">JCM 13501</strain>
    </source>
</reference>
<evidence type="ECO:0000256" key="2">
    <source>
        <dbReference type="ARBA" id="ARBA00022692"/>
    </source>
</evidence>
<protein>
    <recommendedName>
        <fullName evidence="5">DUF1232 domain-containing protein</fullName>
    </recommendedName>
</protein>
<dbReference type="Pfam" id="PF06803">
    <property type="entry name" value="DUF1232"/>
    <property type="match status" value="1"/>
</dbReference>
<feature type="domain" description="DUF1232" evidence="5">
    <location>
        <begin position="71"/>
        <end position="106"/>
    </location>
</feature>
<gene>
    <name evidence="6" type="ORF">GCM10009425_16710</name>
</gene>
<proteinExistence type="predicted"/>
<keyword evidence="3" id="KW-1133">Transmembrane helix</keyword>
<name>A0ABQ2GQ84_9PSED</name>
<dbReference type="Proteomes" id="UP000616499">
    <property type="component" value="Unassembled WGS sequence"/>
</dbReference>
<sequence>MKPPVGFDRYLRLAQRFLVRGRLPALLLAVGRKLAKRDFRLGAAKDTLGLFHSLLLAWWRGEYRGISRQALLSVVAALVYFLSPIDLIPDWMLTFGFIDDLAVLAWVSKTWKSELDAFRAWRDAQPVALQRSLSAPPHPHEKPAEGIIVVERAGI</sequence>
<organism evidence="6 7">
    <name type="scientific">Pseudomonas asuensis</name>
    <dbReference type="NCBI Taxonomy" id="1825787"/>
    <lineage>
        <taxon>Bacteria</taxon>
        <taxon>Pseudomonadati</taxon>
        <taxon>Pseudomonadota</taxon>
        <taxon>Gammaproteobacteria</taxon>
        <taxon>Pseudomonadales</taxon>
        <taxon>Pseudomonadaceae</taxon>
        <taxon>Pseudomonas</taxon>
    </lineage>
</organism>
<keyword evidence="2" id="KW-0812">Transmembrane</keyword>
<dbReference type="InterPro" id="IPR010652">
    <property type="entry name" value="DUF1232"/>
</dbReference>
<accession>A0ABQ2GQ84</accession>